<gene>
    <name evidence="2" type="ORF">CFP56_015748</name>
</gene>
<dbReference type="InterPro" id="IPR056789">
    <property type="entry name" value="LRR_R13L1-DRL21"/>
</dbReference>
<evidence type="ECO:0000259" key="1">
    <source>
        <dbReference type="Pfam" id="PF25019"/>
    </source>
</evidence>
<comment type="caution">
    <text evidence="2">The sequence shown here is derived from an EMBL/GenBank/DDBJ whole genome shotgun (WGS) entry which is preliminary data.</text>
</comment>
<evidence type="ECO:0000313" key="3">
    <source>
        <dbReference type="Proteomes" id="UP000237347"/>
    </source>
</evidence>
<organism evidence="2 3">
    <name type="scientific">Quercus suber</name>
    <name type="common">Cork oak</name>
    <dbReference type="NCBI Taxonomy" id="58331"/>
    <lineage>
        <taxon>Eukaryota</taxon>
        <taxon>Viridiplantae</taxon>
        <taxon>Streptophyta</taxon>
        <taxon>Embryophyta</taxon>
        <taxon>Tracheophyta</taxon>
        <taxon>Spermatophyta</taxon>
        <taxon>Magnoliopsida</taxon>
        <taxon>eudicotyledons</taxon>
        <taxon>Gunneridae</taxon>
        <taxon>Pentapetalae</taxon>
        <taxon>rosids</taxon>
        <taxon>fabids</taxon>
        <taxon>Fagales</taxon>
        <taxon>Fagaceae</taxon>
        <taxon>Quercus</taxon>
    </lineage>
</organism>
<feature type="domain" description="R13L1/DRL21-like LRR repeat region" evidence="1">
    <location>
        <begin position="1"/>
        <end position="48"/>
    </location>
</feature>
<reference evidence="2 3" key="1">
    <citation type="journal article" date="2018" name="Sci. Data">
        <title>The draft genome sequence of cork oak.</title>
        <authorList>
            <person name="Ramos A.M."/>
            <person name="Usie A."/>
            <person name="Barbosa P."/>
            <person name="Barros P.M."/>
            <person name="Capote T."/>
            <person name="Chaves I."/>
            <person name="Simoes F."/>
            <person name="Abreu I."/>
            <person name="Carrasquinho I."/>
            <person name="Faro C."/>
            <person name="Guimaraes J.B."/>
            <person name="Mendonca D."/>
            <person name="Nobrega F."/>
            <person name="Rodrigues L."/>
            <person name="Saibo N.J.M."/>
            <person name="Varela M.C."/>
            <person name="Egas C."/>
            <person name="Matos J."/>
            <person name="Miguel C.M."/>
            <person name="Oliveira M.M."/>
            <person name="Ricardo C.P."/>
            <person name="Goncalves S."/>
        </authorList>
    </citation>
    <scope>NUCLEOTIDE SEQUENCE [LARGE SCALE GENOMIC DNA]</scope>
    <source>
        <strain evidence="3">cv. HL8</strain>
    </source>
</reference>
<keyword evidence="3" id="KW-1185">Reference proteome</keyword>
<dbReference type="EMBL" id="PKMF04000247">
    <property type="protein sequence ID" value="KAK7841151.1"/>
    <property type="molecule type" value="Genomic_DNA"/>
</dbReference>
<proteinExistence type="predicted"/>
<accession>A0AAW0KRY8</accession>
<dbReference type="Proteomes" id="UP000237347">
    <property type="component" value="Unassembled WGS sequence"/>
</dbReference>
<dbReference type="Pfam" id="PF25019">
    <property type="entry name" value="LRR_R13L1-DRL21"/>
    <property type="match status" value="1"/>
</dbReference>
<sequence length="107" mass="12217">MGELENLNHIQGSLRIQGLKNVVDLGEVKRAQLKKKIRLSVLLLHFDMLSLQLDLLPLGSDPCHTLQMDDDQDNEFRLEINGKDDLIEVSRIEDSNDEENGTKHQDL</sequence>
<evidence type="ECO:0000313" key="2">
    <source>
        <dbReference type="EMBL" id="KAK7841151.1"/>
    </source>
</evidence>
<name>A0AAW0KRY8_QUESU</name>
<protein>
    <recommendedName>
        <fullName evidence="1">R13L1/DRL21-like LRR repeat region domain-containing protein</fullName>
    </recommendedName>
</protein>
<dbReference type="AlphaFoldDB" id="A0AAW0KRY8"/>